<dbReference type="SUPFAM" id="SSF53300">
    <property type="entry name" value="vWA-like"/>
    <property type="match status" value="1"/>
</dbReference>
<dbReference type="CDD" id="cd05819">
    <property type="entry name" value="NHL"/>
    <property type="match status" value="1"/>
</dbReference>
<gene>
    <name evidence="5" type="ORF">SAMN02745152_00100</name>
</gene>
<evidence type="ECO:0000256" key="4">
    <source>
        <dbReference type="SAM" id="SignalP"/>
    </source>
</evidence>
<evidence type="ECO:0000313" key="5">
    <source>
        <dbReference type="EMBL" id="SJZ40266.1"/>
    </source>
</evidence>
<dbReference type="AlphaFoldDB" id="A0A1T4KCZ5"/>
<name>A0A1T4KCZ5_9SPIR</name>
<dbReference type="SUPFAM" id="SSF48452">
    <property type="entry name" value="TPR-like"/>
    <property type="match status" value="1"/>
</dbReference>
<dbReference type="InterPro" id="IPR011042">
    <property type="entry name" value="6-blade_b-propeller_TolB-like"/>
</dbReference>
<feature type="repeat" description="NHL" evidence="3">
    <location>
        <begin position="241"/>
        <end position="281"/>
    </location>
</feature>
<dbReference type="PROSITE" id="PS51125">
    <property type="entry name" value="NHL"/>
    <property type="match status" value="1"/>
</dbReference>
<dbReference type="GeneID" id="303366380"/>
<dbReference type="Gene3D" id="2.120.10.30">
    <property type="entry name" value="TolB, C-terminal domain"/>
    <property type="match status" value="2"/>
</dbReference>
<dbReference type="SUPFAM" id="SSF101898">
    <property type="entry name" value="NHL repeat"/>
    <property type="match status" value="1"/>
</dbReference>
<evidence type="ECO:0000256" key="3">
    <source>
        <dbReference type="PROSITE-ProRule" id="PRU00504"/>
    </source>
</evidence>
<dbReference type="PROSITE" id="PS50005">
    <property type="entry name" value="TPR"/>
    <property type="match status" value="1"/>
</dbReference>
<sequence length="701" mass="77255">MKNKILKTLTLLPFFFAGFNLFSQNYVFTSEEARVKNSTGARSAQAGFAEEEFRKGVQAYYRGSYNDAILEFEKALSYLPSENIILEWLGKAYYRAGLEGTALEHWQTASDNNYGGLLLKNKIEIVRERRISNNSYNDPVKYTESGSYSGNSPDGKKLVFSQPVSILANSDGSMWIVSYGSNELLRMDINGFVFERSNGSFEGFDRPMDIIRLNDGNLLISEFAGDRLSLFSSSGRFLRHFGTKGLGTGNFVGPQYLATDGIGNIYVSDFGNARIDVFDMDGNGLFFFGQKSEKSSGFDGLKAPSGVAVSGNEVFVADAVTGAVYRFDTAGNYLGLLCLEKTFVHPESMKKWGNYLVVCDGNKIYSVDTETGTVFENVRTGNAPSYLTCAVPDVNGNLLATDYRTNEIYVMSKMSELVGGLFVQIEKVDASKFPEVKVEVKVENRHRQAVVGLKEQNFVITEKKGAVQNYVFEGASYVNDFADITLVIDRSFEAAQYSREIETAVREIASSMNEHANKGTLRIVTSGAVPVLEYEGSPEKALNFSLQSMKNPLSEKCTVDLAIRLAANGLISGEKKRAVVLIGAGKLSENSFNKYGLTDLTAYLNNNSIILSSVLVAKTSVAPELAYICSHTAGNEYYVYRTEGLKNVVKDVIDTPCGIYVLSFTSSQSTQFGEKYLPVEVEAYLMNRSGRDDSGYFAPLQ</sequence>
<feature type="signal peptide" evidence="4">
    <location>
        <begin position="1"/>
        <end position="23"/>
    </location>
</feature>
<dbReference type="InterPro" id="IPR036465">
    <property type="entry name" value="vWFA_dom_sf"/>
</dbReference>
<dbReference type="InterPro" id="IPR001258">
    <property type="entry name" value="NHL_repeat"/>
</dbReference>
<keyword evidence="6" id="KW-1185">Reference proteome</keyword>
<dbReference type="InterPro" id="IPR019734">
    <property type="entry name" value="TPR_rpt"/>
</dbReference>
<dbReference type="EMBL" id="FUXC01000001">
    <property type="protein sequence ID" value="SJZ40266.1"/>
    <property type="molecule type" value="Genomic_DNA"/>
</dbReference>
<keyword evidence="1" id="KW-0677">Repeat</keyword>
<keyword evidence="2" id="KW-0802">TPR repeat</keyword>
<organism evidence="5 6">
    <name type="scientific">Treponema berlinense</name>
    <dbReference type="NCBI Taxonomy" id="225004"/>
    <lineage>
        <taxon>Bacteria</taxon>
        <taxon>Pseudomonadati</taxon>
        <taxon>Spirochaetota</taxon>
        <taxon>Spirochaetia</taxon>
        <taxon>Spirochaetales</taxon>
        <taxon>Treponemataceae</taxon>
        <taxon>Treponema</taxon>
    </lineage>
</organism>
<feature type="chain" id="PRO_5012233567" evidence="4">
    <location>
        <begin position="24"/>
        <end position="701"/>
    </location>
</feature>
<dbReference type="InterPro" id="IPR011990">
    <property type="entry name" value="TPR-like_helical_dom_sf"/>
</dbReference>
<dbReference type="RefSeq" id="WP_143592559.1">
    <property type="nucleotide sequence ID" value="NZ_FUXC01000001.1"/>
</dbReference>
<evidence type="ECO:0000256" key="2">
    <source>
        <dbReference type="PROSITE-ProRule" id="PRU00339"/>
    </source>
</evidence>
<reference evidence="5 6" key="1">
    <citation type="submission" date="2017-02" db="EMBL/GenBank/DDBJ databases">
        <authorList>
            <person name="Peterson S.W."/>
        </authorList>
    </citation>
    <scope>NUCLEOTIDE SEQUENCE [LARGE SCALE GENOMIC DNA]</scope>
    <source>
        <strain evidence="5 6">ATCC BAA-909</strain>
    </source>
</reference>
<protein>
    <submittedName>
        <fullName evidence="5">Uncharacterized protein</fullName>
    </submittedName>
</protein>
<dbReference type="Proteomes" id="UP000190395">
    <property type="component" value="Unassembled WGS sequence"/>
</dbReference>
<accession>A0A1T4KCZ5</accession>
<feature type="repeat" description="TPR" evidence="2">
    <location>
        <begin position="49"/>
        <end position="82"/>
    </location>
</feature>
<keyword evidence="4" id="KW-0732">Signal</keyword>
<evidence type="ECO:0000313" key="6">
    <source>
        <dbReference type="Proteomes" id="UP000190395"/>
    </source>
</evidence>
<dbReference type="PANTHER" id="PTHR24104">
    <property type="entry name" value="E3 UBIQUITIN-PROTEIN LIGASE NHLRC1-RELATED"/>
    <property type="match status" value="1"/>
</dbReference>
<evidence type="ECO:0000256" key="1">
    <source>
        <dbReference type="ARBA" id="ARBA00022737"/>
    </source>
</evidence>
<dbReference type="InterPro" id="IPR050952">
    <property type="entry name" value="TRIM-NHL_E3_ligases"/>
</dbReference>
<dbReference type="STRING" id="225004.SAMN02745152_00100"/>
<proteinExistence type="predicted"/>
<dbReference type="OrthoDB" id="9792285at2"/>